<name>H2Y9Z9_CIOSA</name>
<dbReference type="InParanoid" id="H2Y9Z9"/>
<organism evidence="1 2">
    <name type="scientific">Ciona savignyi</name>
    <name type="common">Pacific transparent sea squirt</name>
    <dbReference type="NCBI Taxonomy" id="51511"/>
    <lineage>
        <taxon>Eukaryota</taxon>
        <taxon>Metazoa</taxon>
        <taxon>Chordata</taxon>
        <taxon>Tunicata</taxon>
        <taxon>Ascidiacea</taxon>
        <taxon>Phlebobranchia</taxon>
        <taxon>Cionidae</taxon>
        <taxon>Ciona</taxon>
    </lineage>
</organism>
<reference evidence="2" key="1">
    <citation type="submission" date="2003-08" db="EMBL/GenBank/DDBJ databases">
        <authorList>
            <person name="Birren B."/>
            <person name="Nusbaum C."/>
            <person name="Abebe A."/>
            <person name="Abouelleil A."/>
            <person name="Adekoya E."/>
            <person name="Ait-zahra M."/>
            <person name="Allen N."/>
            <person name="Allen T."/>
            <person name="An P."/>
            <person name="Anderson M."/>
            <person name="Anderson S."/>
            <person name="Arachchi H."/>
            <person name="Armbruster J."/>
            <person name="Bachantsang P."/>
            <person name="Baldwin J."/>
            <person name="Barry A."/>
            <person name="Bayul T."/>
            <person name="Blitshsteyn B."/>
            <person name="Bloom T."/>
            <person name="Blye J."/>
            <person name="Boguslavskiy L."/>
            <person name="Borowsky M."/>
            <person name="Boukhgalter B."/>
            <person name="Brunache A."/>
            <person name="Butler J."/>
            <person name="Calixte N."/>
            <person name="Calvo S."/>
            <person name="Camarata J."/>
            <person name="Campo K."/>
            <person name="Chang J."/>
            <person name="Cheshatsang Y."/>
            <person name="Citroen M."/>
            <person name="Collymore A."/>
            <person name="Considine T."/>
            <person name="Cook A."/>
            <person name="Cooke P."/>
            <person name="Corum B."/>
            <person name="Cuomo C."/>
            <person name="David R."/>
            <person name="Dawoe T."/>
            <person name="Degray S."/>
            <person name="Dodge S."/>
            <person name="Dooley K."/>
            <person name="Dorje P."/>
            <person name="Dorjee K."/>
            <person name="Dorris L."/>
            <person name="Duffey N."/>
            <person name="Dupes A."/>
            <person name="Elkins T."/>
            <person name="Engels R."/>
            <person name="Erickson J."/>
            <person name="Farina A."/>
            <person name="Faro S."/>
            <person name="Ferreira P."/>
            <person name="Fischer H."/>
            <person name="Fitzgerald M."/>
            <person name="Foley K."/>
            <person name="Gage D."/>
            <person name="Galagan J."/>
            <person name="Gearin G."/>
            <person name="Gnerre S."/>
            <person name="Gnirke A."/>
            <person name="Goyette A."/>
            <person name="Graham J."/>
            <person name="Grandbois E."/>
            <person name="Gyaltsen K."/>
            <person name="Hafez N."/>
            <person name="Hagopian D."/>
            <person name="Hagos B."/>
            <person name="Hall J."/>
            <person name="Hatcher B."/>
            <person name="Heller A."/>
            <person name="Higgins H."/>
            <person name="Honan T."/>
            <person name="Horn A."/>
            <person name="Houde N."/>
            <person name="Hughes L."/>
            <person name="Hulme W."/>
            <person name="Husby E."/>
            <person name="Iliev I."/>
            <person name="Jaffe D."/>
            <person name="Jones C."/>
            <person name="Kamal M."/>
            <person name="Kamat A."/>
            <person name="Kamvysselis M."/>
            <person name="Karlsson E."/>
            <person name="Kells C."/>
            <person name="Kieu A."/>
            <person name="Kisner P."/>
            <person name="Kodira C."/>
            <person name="Kulbokas E."/>
            <person name="Labutti K."/>
            <person name="Lama D."/>
            <person name="Landers T."/>
            <person name="Leger J."/>
            <person name="Levine S."/>
            <person name="Lewis D."/>
            <person name="Lewis T."/>
            <person name="Lindblad-toh K."/>
            <person name="Liu X."/>
            <person name="Lokyitsang T."/>
            <person name="Lokyitsang Y."/>
            <person name="Lucien O."/>
            <person name="Lui A."/>
            <person name="Ma L.J."/>
            <person name="Mabbitt R."/>
            <person name="Macdonald J."/>
            <person name="Maclean C."/>
            <person name="Major J."/>
            <person name="Manning J."/>
            <person name="Marabella R."/>
            <person name="Maru K."/>
            <person name="Matthews C."/>
            <person name="Mauceli E."/>
            <person name="Mccarthy M."/>
            <person name="Mcdonough S."/>
            <person name="Mcghee T."/>
            <person name="Meldrim J."/>
            <person name="Meneus L."/>
            <person name="Mesirov J."/>
            <person name="Mihalev A."/>
            <person name="Mihova T."/>
            <person name="Mikkelsen T."/>
            <person name="Mlenga V."/>
            <person name="Moru K."/>
            <person name="Mozes J."/>
            <person name="Mulrain L."/>
            <person name="Munson G."/>
            <person name="Naylor J."/>
            <person name="Newes C."/>
            <person name="Nguyen C."/>
            <person name="Nguyen N."/>
            <person name="Nguyen T."/>
            <person name="Nicol R."/>
            <person name="Nielsen C."/>
            <person name="Nizzari M."/>
            <person name="Norbu C."/>
            <person name="Norbu N."/>
            <person name="O'donnell P."/>
            <person name="Okoawo O."/>
            <person name="O'leary S."/>
            <person name="Omotosho B."/>
            <person name="O'neill K."/>
            <person name="Osman S."/>
            <person name="Parker S."/>
            <person name="Perrin D."/>
            <person name="Phunkhang P."/>
            <person name="Piqani B."/>
            <person name="Purcell S."/>
            <person name="Rachupka T."/>
            <person name="Ramasamy U."/>
            <person name="Rameau R."/>
            <person name="Ray V."/>
            <person name="Raymond C."/>
            <person name="Retta R."/>
            <person name="Richardson S."/>
            <person name="Rise C."/>
            <person name="Rodriguez J."/>
            <person name="Rogers J."/>
            <person name="Rogov P."/>
            <person name="Rutman M."/>
            <person name="Schupbach R."/>
            <person name="Seaman C."/>
            <person name="Settipalli S."/>
            <person name="Sharpe T."/>
            <person name="Sheridan J."/>
            <person name="Sherpa N."/>
            <person name="Shi J."/>
            <person name="Smirnov S."/>
            <person name="Smith C."/>
            <person name="Sougnez C."/>
            <person name="Spencer B."/>
            <person name="Stalker J."/>
            <person name="Stange-thomann N."/>
            <person name="Stavropoulos S."/>
            <person name="Stetson K."/>
            <person name="Stone C."/>
            <person name="Stone S."/>
            <person name="Stubbs M."/>
            <person name="Talamas J."/>
            <person name="Tchuinga P."/>
            <person name="Tenzing P."/>
            <person name="Tesfaye S."/>
            <person name="Theodore J."/>
            <person name="Thoulutsang Y."/>
            <person name="Topham K."/>
            <person name="Towey S."/>
            <person name="Tsamla T."/>
            <person name="Tsomo N."/>
            <person name="Vallee D."/>
            <person name="Vassiliev H."/>
            <person name="Venkataraman V."/>
            <person name="Vinson J."/>
            <person name="Vo A."/>
            <person name="Wade C."/>
            <person name="Wang S."/>
            <person name="Wangchuk T."/>
            <person name="Wangdi T."/>
            <person name="Whittaker C."/>
            <person name="Wilkinson J."/>
            <person name="Wu Y."/>
            <person name="Wyman D."/>
            <person name="Yadav S."/>
            <person name="Yang S."/>
            <person name="Yang X."/>
            <person name="Yeager S."/>
            <person name="Yee E."/>
            <person name="Young G."/>
            <person name="Zainoun J."/>
            <person name="Zembeck L."/>
            <person name="Zimmer A."/>
            <person name="Zody M."/>
            <person name="Lander E."/>
        </authorList>
    </citation>
    <scope>NUCLEOTIDE SEQUENCE [LARGE SCALE GENOMIC DNA]</scope>
</reference>
<dbReference type="GeneTree" id="ENSGT00530000068923"/>
<dbReference type="Proteomes" id="UP000007875">
    <property type="component" value="Unassembled WGS sequence"/>
</dbReference>
<accession>H2Y9Z9</accession>
<reference evidence="1" key="2">
    <citation type="submission" date="2025-08" db="UniProtKB">
        <authorList>
            <consortium name="Ensembl"/>
        </authorList>
    </citation>
    <scope>IDENTIFICATION</scope>
</reference>
<dbReference type="Ensembl" id="ENSCSAVT00000002185.1">
    <property type="protein sequence ID" value="ENSCSAVP00000002147.1"/>
    <property type="gene ID" value="ENSCSAVG00000001263.1"/>
</dbReference>
<dbReference type="HOGENOM" id="CLU_2202872_0_0_1"/>
<evidence type="ECO:0000313" key="1">
    <source>
        <dbReference type="Ensembl" id="ENSCSAVP00000002147.1"/>
    </source>
</evidence>
<reference evidence="1" key="3">
    <citation type="submission" date="2025-09" db="UniProtKB">
        <authorList>
            <consortium name="Ensembl"/>
        </authorList>
    </citation>
    <scope>IDENTIFICATION</scope>
</reference>
<dbReference type="AlphaFoldDB" id="H2Y9Z9"/>
<sequence length="108" mass="12079">ESNIAWRCATLKFSQKLSITVYTASCCASLHVPLDTEHVPLADCSGIRLVWKFSHLNIVVGCSRHHQGSIRQKANEFVITVIVVTENAISYPMSVRVKTVDPKNNKNR</sequence>
<evidence type="ECO:0000313" key="2">
    <source>
        <dbReference type="Proteomes" id="UP000007875"/>
    </source>
</evidence>
<keyword evidence="2" id="KW-1185">Reference proteome</keyword>
<protein>
    <submittedName>
        <fullName evidence="1">Uncharacterized protein</fullName>
    </submittedName>
</protein>
<proteinExistence type="predicted"/>